<feature type="signal peptide" evidence="1">
    <location>
        <begin position="1"/>
        <end position="20"/>
    </location>
</feature>
<feature type="chain" id="PRO_5045850460" description="Secreted protein" evidence="1">
    <location>
        <begin position="21"/>
        <end position="304"/>
    </location>
</feature>
<dbReference type="EMBL" id="JBHSYQ010000004">
    <property type="protein sequence ID" value="MFC6997962.1"/>
    <property type="molecule type" value="Genomic_DNA"/>
</dbReference>
<dbReference type="RefSeq" id="WP_239693459.1">
    <property type="nucleotide sequence ID" value="NZ_JBHSYQ010000004.1"/>
</dbReference>
<accession>A0ABW2DN42</accession>
<evidence type="ECO:0008006" key="4">
    <source>
        <dbReference type="Google" id="ProtNLM"/>
    </source>
</evidence>
<keyword evidence="3" id="KW-1185">Reference proteome</keyword>
<evidence type="ECO:0000256" key="1">
    <source>
        <dbReference type="SAM" id="SignalP"/>
    </source>
</evidence>
<sequence length="304" mass="34443">MFKTYFLFAFSLILAISSNAQSPTQQVNPKLSERVSAAPENVFKMFKEAGMNPSDHVLSAVENAKVEKAFAVLPPLHQKILKGHLHSISFMDNMPNTALTSPVQTPDGAKMYNITLRAGILHETISEWATQKESTCFDQSEEQGYEVKIEAGSLDAIVYVLLHEATHVVDAVLDITPHPKDREALVEPTPFTKNIWHKMNVPNSSSTDSLLEMTRFRSGKKVASSLAPNVYKQLSETPFVSLYGMASWFEDLAELESIYHLTKKMGQPFCVVVMKGNNEVYRFEPMKNKLVKKRFRYLRRFYQT</sequence>
<gene>
    <name evidence="2" type="ORF">ACFQHR_10005</name>
</gene>
<evidence type="ECO:0000313" key="2">
    <source>
        <dbReference type="EMBL" id="MFC6997962.1"/>
    </source>
</evidence>
<reference evidence="3" key="1">
    <citation type="journal article" date="2019" name="Int. J. Syst. Evol. Microbiol.">
        <title>The Global Catalogue of Microorganisms (GCM) 10K type strain sequencing project: providing services to taxonomists for standard genome sequencing and annotation.</title>
        <authorList>
            <consortium name="The Broad Institute Genomics Platform"/>
            <consortium name="The Broad Institute Genome Sequencing Center for Infectious Disease"/>
            <person name="Wu L."/>
            <person name="Ma J."/>
        </authorList>
    </citation>
    <scope>NUCLEOTIDE SEQUENCE [LARGE SCALE GENOMIC DNA]</scope>
    <source>
        <strain evidence="3">CGMCC 4.7393</strain>
    </source>
</reference>
<proteinExistence type="predicted"/>
<organism evidence="2 3">
    <name type="scientific">Rufibacter roseus</name>
    <dbReference type="NCBI Taxonomy" id="1567108"/>
    <lineage>
        <taxon>Bacteria</taxon>
        <taxon>Pseudomonadati</taxon>
        <taxon>Bacteroidota</taxon>
        <taxon>Cytophagia</taxon>
        <taxon>Cytophagales</taxon>
        <taxon>Hymenobacteraceae</taxon>
        <taxon>Rufibacter</taxon>
    </lineage>
</organism>
<protein>
    <recommendedName>
        <fullName evidence="4">Secreted protein</fullName>
    </recommendedName>
</protein>
<name>A0ABW2DN42_9BACT</name>
<dbReference type="Proteomes" id="UP001596405">
    <property type="component" value="Unassembled WGS sequence"/>
</dbReference>
<evidence type="ECO:0000313" key="3">
    <source>
        <dbReference type="Proteomes" id="UP001596405"/>
    </source>
</evidence>
<keyword evidence="1" id="KW-0732">Signal</keyword>
<comment type="caution">
    <text evidence="2">The sequence shown here is derived from an EMBL/GenBank/DDBJ whole genome shotgun (WGS) entry which is preliminary data.</text>
</comment>